<sequence>MAIRRAKQKEQVIEKLSQVAPPGETFVACVHVETGPSPWLNAIFDEIPGLGLIVALTRRFYFLTLTNSSVVVNTANRWTNRPGEVVAVFPRHSFPVSRVKRASIWSSMYLQLPTDDKPKRLNIHRYWRVELDQLSAAFPPGSIDPSSQPFEMAPQAQPPFPQQQPYPTPQAQPFPPQQGQPHPPQQQPYPAAQAQPPFPPQPGAPVPPPAAYPQQGAPIPPQMPYPGQPGQPGPEANPYKV</sequence>
<accession>A0A6N7KLW6</accession>
<feature type="compositionally biased region" description="Pro residues" evidence="1">
    <location>
        <begin position="196"/>
        <end position="211"/>
    </location>
</feature>
<proteinExistence type="predicted"/>
<gene>
    <name evidence="2" type="ORF">F7Q99_03330</name>
</gene>
<reference evidence="2 3" key="1">
    <citation type="submission" date="2019-09" db="EMBL/GenBank/DDBJ databases">
        <title>Genome Sequences of Streptomyces kaniharaensis ATCC 21070.</title>
        <authorList>
            <person name="Zhu W."/>
            <person name="De Crecy-Lagard V."/>
            <person name="Richards N.G."/>
        </authorList>
    </citation>
    <scope>NUCLEOTIDE SEQUENCE [LARGE SCALE GENOMIC DNA]</scope>
    <source>
        <strain evidence="2 3">SF-557</strain>
    </source>
</reference>
<feature type="compositionally biased region" description="Pro residues" evidence="1">
    <location>
        <begin position="218"/>
        <end position="232"/>
    </location>
</feature>
<name>A0A6N7KLW6_9ACTN</name>
<organism evidence="2 3">
    <name type="scientific">Streptomyces kaniharaensis</name>
    <dbReference type="NCBI Taxonomy" id="212423"/>
    <lineage>
        <taxon>Bacteria</taxon>
        <taxon>Bacillati</taxon>
        <taxon>Actinomycetota</taxon>
        <taxon>Actinomycetes</taxon>
        <taxon>Kitasatosporales</taxon>
        <taxon>Streptomycetaceae</taxon>
        <taxon>Streptomyces</taxon>
    </lineage>
</organism>
<comment type="caution">
    <text evidence="2">The sequence shown here is derived from an EMBL/GenBank/DDBJ whole genome shotgun (WGS) entry which is preliminary data.</text>
</comment>
<dbReference type="AlphaFoldDB" id="A0A6N7KLW6"/>
<feature type="compositionally biased region" description="Pro residues" evidence="1">
    <location>
        <begin position="156"/>
        <end position="187"/>
    </location>
</feature>
<dbReference type="Proteomes" id="UP000450000">
    <property type="component" value="Unassembled WGS sequence"/>
</dbReference>
<dbReference type="OrthoDB" id="4560886at2"/>
<evidence type="ECO:0000313" key="2">
    <source>
        <dbReference type="EMBL" id="MQS11347.1"/>
    </source>
</evidence>
<dbReference type="EMBL" id="WBOF01000001">
    <property type="protein sequence ID" value="MQS11347.1"/>
    <property type="molecule type" value="Genomic_DNA"/>
</dbReference>
<dbReference type="RefSeq" id="WP_153460001.1">
    <property type="nucleotide sequence ID" value="NZ_WBOF01000001.1"/>
</dbReference>
<evidence type="ECO:0000256" key="1">
    <source>
        <dbReference type="SAM" id="MobiDB-lite"/>
    </source>
</evidence>
<protein>
    <submittedName>
        <fullName evidence="2">Uncharacterized protein</fullName>
    </submittedName>
</protein>
<keyword evidence="3" id="KW-1185">Reference proteome</keyword>
<evidence type="ECO:0000313" key="3">
    <source>
        <dbReference type="Proteomes" id="UP000450000"/>
    </source>
</evidence>
<feature type="region of interest" description="Disordered" evidence="1">
    <location>
        <begin position="138"/>
        <end position="241"/>
    </location>
</feature>